<dbReference type="PANTHER" id="PTHR36510">
    <property type="entry name" value="GLUTAMATE--CYSTEINE LIGASE 2-RELATED"/>
    <property type="match status" value="1"/>
</dbReference>
<dbReference type="RefSeq" id="WP_090481507.1">
    <property type="nucleotide sequence ID" value="NZ_LT629710.1"/>
</dbReference>
<keyword evidence="8" id="KW-1185">Reference proteome</keyword>
<dbReference type="InterPro" id="IPR011793">
    <property type="entry name" value="YbdK"/>
</dbReference>
<evidence type="ECO:0000256" key="5">
    <source>
        <dbReference type="HAMAP-Rule" id="MF_01609"/>
    </source>
</evidence>
<evidence type="ECO:0000256" key="1">
    <source>
        <dbReference type="ARBA" id="ARBA00022598"/>
    </source>
</evidence>
<keyword evidence="2 5" id="KW-0547">Nucleotide-binding</keyword>
<keyword evidence="1 5" id="KW-0436">Ligase</keyword>
<name>A0A1H0KF81_9ACTN</name>
<evidence type="ECO:0000256" key="6">
    <source>
        <dbReference type="SAM" id="MobiDB-lite"/>
    </source>
</evidence>
<dbReference type="PANTHER" id="PTHR36510:SF1">
    <property type="entry name" value="GLUTAMATE--CYSTEINE LIGASE 2-RELATED"/>
    <property type="match status" value="1"/>
</dbReference>
<protein>
    <recommendedName>
        <fullName evidence="5">Putative glutamate--cysteine ligase 2</fullName>
        <ecNumber evidence="5">6.3.2.2</ecNumber>
    </recommendedName>
    <alternativeName>
        <fullName evidence="5">Gamma-glutamylcysteine synthetase 2</fullName>
        <shortName evidence="5">GCS 2</shortName>
        <shortName evidence="5">Gamma-GCS 2</shortName>
    </alternativeName>
</protein>
<dbReference type="GO" id="GO:0004357">
    <property type="term" value="F:glutamate-cysteine ligase activity"/>
    <property type="evidence" value="ECO:0007669"/>
    <property type="project" value="UniProtKB-EC"/>
</dbReference>
<dbReference type="EMBL" id="LT629710">
    <property type="protein sequence ID" value="SDO54411.1"/>
    <property type="molecule type" value="Genomic_DNA"/>
</dbReference>
<proteinExistence type="inferred from homology"/>
<dbReference type="SUPFAM" id="SSF55931">
    <property type="entry name" value="Glutamine synthetase/guanido kinase"/>
    <property type="match status" value="1"/>
</dbReference>
<dbReference type="Proteomes" id="UP000198741">
    <property type="component" value="Chromosome I"/>
</dbReference>
<reference evidence="7 8" key="1">
    <citation type="submission" date="2016-10" db="EMBL/GenBank/DDBJ databases">
        <authorList>
            <person name="de Groot N.N."/>
        </authorList>
    </citation>
    <scope>NUCLEOTIDE SEQUENCE [LARGE SCALE GENOMIC DNA]</scope>
    <source>
        <strain evidence="8">P4-7,KCTC 19426,CECT 7604</strain>
    </source>
</reference>
<evidence type="ECO:0000313" key="7">
    <source>
        <dbReference type="EMBL" id="SDO54411.1"/>
    </source>
</evidence>
<dbReference type="Pfam" id="PF04107">
    <property type="entry name" value="GCS2"/>
    <property type="match status" value="1"/>
</dbReference>
<feature type="region of interest" description="Disordered" evidence="6">
    <location>
        <begin position="32"/>
        <end position="66"/>
    </location>
</feature>
<comment type="function">
    <text evidence="5">ATP-dependent carboxylate-amine ligase which exhibits weak glutamate--cysteine ligase activity.</text>
</comment>
<dbReference type="InterPro" id="IPR014746">
    <property type="entry name" value="Gln_synth/guanido_kin_cat_dom"/>
</dbReference>
<sequence>MPKRTVGVEEELLLVNPADGVPAAVGEQVVAEAGARRGERGADPEQPPIEHEFKAEQAEIGSRPTTSADELANDLRRLRHELASVAAANGVQLAAAATSPRKVRPTPTPDRRYRDMIDEFGLLARQQLTCGQHVHVSIESRGEGVAVLDRIAPWLPLITAISSNSPYWQGQDSGYQSYRTVVWALWPTAGPTAGFGDERGYDAAIADLLSSGAAMDDGMIYFDARLSAHYPTVEIRVADVCTDVDDAVLVAVLCRALVDTASADWRSGAPAPAYRPELLRAAAWRSARHGLRDELFDPLTRRVAPAFDVLRTLAEFVGPALEANGDSALVAGGLDRLRQRGTGADQQRRAHSARGDLHDVVLDVVRRTLG</sequence>
<gene>
    <name evidence="7" type="ORF">SAMN04515671_1278</name>
</gene>
<evidence type="ECO:0000256" key="4">
    <source>
        <dbReference type="ARBA" id="ARBA00048819"/>
    </source>
</evidence>
<evidence type="ECO:0000313" key="8">
    <source>
        <dbReference type="Proteomes" id="UP000198741"/>
    </source>
</evidence>
<comment type="similarity">
    <text evidence="5">Belongs to the glutamate--cysteine ligase type 2 family. YbdK subfamily.</text>
</comment>
<dbReference type="OrthoDB" id="9803842at2"/>
<dbReference type="NCBIfam" id="NF010041">
    <property type="entry name" value="PRK13517.1-1"/>
    <property type="match status" value="1"/>
</dbReference>
<comment type="catalytic activity">
    <reaction evidence="4 5">
        <text>L-cysteine + L-glutamate + ATP = gamma-L-glutamyl-L-cysteine + ADP + phosphate + H(+)</text>
        <dbReference type="Rhea" id="RHEA:13285"/>
        <dbReference type="ChEBI" id="CHEBI:15378"/>
        <dbReference type="ChEBI" id="CHEBI:29985"/>
        <dbReference type="ChEBI" id="CHEBI:30616"/>
        <dbReference type="ChEBI" id="CHEBI:35235"/>
        <dbReference type="ChEBI" id="CHEBI:43474"/>
        <dbReference type="ChEBI" id="CHEBI:58173"/>
        <dbReference type="ChEBI" id="CHEBI:456216"/>
        <dbReference type="EC" id="6.3.2.2"/>
    </reaction>
</comment>
<organism evidence="7 8">
    <name type="scientific">Nakamurella panacisegetis</name>
    <dbReference type="NCBI Taxonomy" id="1090615"/>
    <lineage>
        <taxon>Bacteria</taxon>
        <taxon>Bacillati</taxon>
        <taxon>Actinomycetota</taxon>
        <taxon>Actinomycetes</taxon>
        <taxon>Nakamurellales</taxon>
        <taxon>Nakamurellaceae</taxon>
        <taxon>Nakamurella</taxon>
    </lineage>
</organism>
<dbReference type="GO" id="GO:0042398">
    <property type="term" value="P:modified amino acid biosynthetic process"/>
    <property type="evidence" value="ECO:0007669"/>
    <property type="project" value="InterPro"/>
</dbReference>
<dbReference type="NCBIfam" id="TIGR02050">
    <property type="entry name" value="gshA_cyan_rel"/>
    <property type="match status" value="1"/>
</dbReference>
<keyword evidence="3 5" id="KW-0067">ATP-binding</keyword>
<accession>A0A1H0KF81</accession>
<dbReference type="InterPro" id="IPR050141">
    <property type="entry name" value="GCL_type2/YbdK_subfam"/>
</dbReference>
<feature type="compositionally biased region" description="Basic and acidic residues" evidence="6">
    <location>
        <begin position="34"/>
        <end position="57"/>
    </location>
</feature>
<dbReference type="EC" id="6.3.2.2" evidence="5"/>
<dbReference type="HAMAP" id="MF_01609">
    <property type="entry name" value="Glu_cys_ligase_2"/>
    <property type="match status" value="1"/>
</dbReference>
<dbReference type="STRING" id="1090615.SAMN04515671_1278"/>
<evidence type="ECO:0000256" key="2">
    <source>
        <dbReference type="ARBA" id="ARBA00022741"/>
    </source>
</evidence>
<dbReference type="AlphaFoldDB" id="A0A1H0KF81"/>
<dbReference type="GO" id="GO:0005524">
    <property type="term" value="F:ATP binding"/>
    <property type="evidence" value="ECO:0007669"/>
    <property type="project" value="UniProtKB-KW"/>
</dbReference>
<evidence type="ECO:0000256" key="3">
    <source>
        <dbReference type="ARBA" id="ARBA00022840"/>
    </source>
</evidence>
<dbReference type="Gene3D" id="3.30.590.20">
    <property type="match status" value="1"/>
</dbReference>
<dbReference type="InterPro" id="IPR006336">
    <property type="entry name" value="GCS2"/>
</dbReference>